<dbReference type="PRINTS" id="PR00465">
    <property type="entry name" value="EP450IV"/>
</dbReference>
<evidence type="ECO:0000313" key="8">
    <source>
        <dbReference type="EMBL" id="KAF5775168.1"/>
    </source>
</evidence>
<dbReference type="InterPro" id="IPR001128">
    <property type="entry name" value="Cyt_P450"/>
</dbReference>
<dbReference type="GO" id="GO:0005506">
    <property type="term" value="F:iron ion binding"/>
    <property type="evidence" value="ECO:0007669"/>
    <property type="project" value="InterPro"/>
</dbReference>
<dbReference type="SUPFAM" id="SSF48264">
    <property type="entry name" value="Cytochrome P450"/>
    <property type="match status" value="1"/>
</dbReference>
<keyword evidence="9" id="KW-1185">Reference proteome</keyword>
<dbReference type="InterPro" id="IPR017972">
    <property type="entry name" value="Cyt_P450_CS"/>
</dbReference>
<evidence type="ECO:0000313" key="9">
    <source>
        <dbReference type="Proteomes" id="UP000215914"/>
    </source>
</evidence>
<evidence type="ECO:0000256" key="1">
    <source>
        <dbReference type="ARBA" id="ARBA00001971"/>
    </source>
</evidence>
<reference evidence="8" key="1">
    <citation type="journal article" date="2017" name="Nature">
        <title>The sunflower genome provides insights into oil metabolism, flowering and Asterid evolution.</title>
        <authorList>
            <person name="Badouin H."/>
            <person name="Gouzy J."/>
            <person name="Grassa C.J."/>
            <person name="Murat F."/>
            <person name="Staton S.E."/>
            <person name="Cottret L."/>
            <person name="Lelandais-Briere C."/>
            <person name="Owens G.L."/>
            <person name="Carrere S."/>
            <person name="Mayjonade B."/>
            <person name="Legrand L."/>
            <person name="Gill N."/>
            <person name="Kane N.C."/>
            <person name="Bowers J.E."/>
            <person name="Hubner S."/>
            <person name="Bellec A."/>
            <person name="Berard A."/>
            <person name="Berges H."/>
            <person name="Blanchet N."/>
            <person name="Boniface M.C."/>
            <person name="Brunel D."/>
            <person name="Catrice O."/>
            <person name="Chaidir N."/>
            <person name="Claudel C."/>
            <person name="Donnadieu C."/>
            <person name="Faraut T."/>
            <person name="Fievet G."/>
            <person name="Helmstetter N."/>
            <person name="King M."/>
            <person name="Knapp S.J."/>
            <person name="Lai Z."/>
            <person name="Le Paslier M.C."/>
            <person name="Lippi Y."/>
            <person name="Lorenzon L."/>
            <person name="Mandel J.R."/>
            <person name="Marage G."/>
            <person name="Marchand G."/>
            <person name="Marquand E."/>
            <person name="Bret-Mestries E."/>
            <person name="Morien E."/>
            <person name="Nambeesan S."/>
            <person name="Nguyen T."/>
            <person name="Pegot-Espagnet P."/>
            <person name="Pouilly N."/>
            <person name="Raftis F."/>
            <person name="Sallet E."/>
            <person name="Schiex T."/>
            <person name="Thomas J."/>
            <person name="Vandecasteele C."/>
            <person name="Vares D."/>
            <person name="Vear F."/>
            <person name="Vautrin S."/>
            <person name="Crespi M."/>
            <person name="Mangin B."/>
            <person name="Burke J.M."/>
            <person name="Salse J."/>
            <person name="Munos S."/>
            <person name="Vincourt P."/>
            <person name="Rieseberg L.H."/>
            <person name="Langlade N.B."/>
        </authorList>
    </citation>
    <scope>NUCLEOTIDE SEQUENCE</scope>
    <source>
        <tissue evidence="8">Leaves</tissue>
    </source>
</reference>
<name>A0A9K3HDQ5_HELAN</name>
<evidence type="ECO:0000256" key="7">
    <source>
        <dbReference type="RuleBase" id="RU000461"/>
    </source>
</evidence>
<dbReference type="AlphaFoldDB" id="A0A9K3HDQ5"/>
<dbReference type="InterPro" id="IPR002403">
    <property type="entry name" value="Cyt_P450_E_grp-IV"/>
</dbReference>
<sequence>MILKELSMLTTSSPDIRPLNLTFDDLKSLNYLHAALSESMRLFPPVPISSRSTVDDDILPDGTYVRKGWFVDYSVYAMGRMESLWGCDCREFKPERWLNDNGVYQQAYDPFGYLVFNGGLRLCMGKDLAYFQMKLVAVAVMHEFEIEVVGGGGTPERMVDPPYSLSLLLNMKNGLPVRVKKRQVAPVMLQELRMEI</sequence>
<dbReference type="Gene3D" id="1.10.630.10">
    <property type="entry name" value="Cytochrome P450"/>
    <property type="match status" value="1"/>
</dbReference>
<gene>
    <name evidence="8" type="ORF">HanXRQr2_Chr13g0609021</name>
</gene>
<keyword evidence="4 7" id="KW-0560">Oxidoreductase</keyword>
<comment type="cofactor">
    <cofactor evidence="1 6">
        <name>heme</name>
        <dbReference type="ChEBI" id="CHEBI:30413"/>
    </cofactor>
</comment>
<protein>
    <submittedName>
        <fullName evidence="8">Unspecific monooxygenase</fullName>
        <ecNumber evidence="8">1.14.14.1</ecNumber>
    </submittedName>
</protein>
<dbReference type="Gramene" id="mRNA:HanXRQr2_Chr13g0609021">
    <property type="protein sequence ID" value="CDS:HanXRQr2_Chr13g0609021.1"/>
    <property type="gene ID" value="HanXRQr2_Chr13g0609021"/>
</dbReference>
<comment type="caution">
    <text evidence="8">The sequence shown here is derived from an EMBL/GenBank/DDBJ whole genome shotgun (WGS) entry which is preliminary data.</text>
</comment>
<keyword evidence="3 6" id="KW-0479">Metal-binding</keyword>
<organism evidence="8 9">
    <name type="scientific">Helianthus annuus</name>
    <name type="common">Common sunflower</name>
    <dbReference type="NCBI Taxonomy" id="4232"/>
    <lineage>
        <taxon>Eukaryota</taxon>
        <taxon>Viridiplantae</taxon>
        <taxon>Streptophyta</taxon>
        <taxon>Embryophyta</taxon>
        <taxon>Tracheophyta</taxon>
        <taxon>Spermatophyta</taxon>
        <taxon>Magnoliopsida</taxon>
        <taxon>eudicotyledons</taxon>
        <taxon>Gunneridae</taxon>
        <taxon>Pentapetalae</taxon>
        <taxon>asterids</taxon>
        <taxon>campanulids</taxon>
        <taxon>Asterales</taxon>
        <taxon>Asteraceae</taxon>
        <taxon>Asteroideae</taxon>
        <taxon>Heliantheae alliance</taxon>
        <taxon>Heliantheae</taxon>
        <taxon>Helianthus</taxon>
    </lineage>
</organism>
<dbReference type="GO" id="GO:0006629">
    <property type="term" value="P:lipid metabolic process"/>
    <property type="evidence" value="ECO:0007669"/>
    <property type="project" value="UniProtKB-ARBA"/>
</dbReference>
<evidence type="ECO:0000256" key="2">
    <source>
        <dbReference type="ARBA" id="ARBA00010617"/>
    </source>
</evidence>
<evidence type="ECO:0000256" key="4">
    <source>
        <dbReference type="ARBA" id="ARBA00023002"/>
    </source>
</evidence>
<dbReference type="GO" id="GO:0020037">
    <property type="term" value="F:heme binding"/>
    <property type="evidence" value="ECO:0007669"/>
    <property type="project" value="InterPro"/>
</dbReference>
<keyword evidence="7 8" id="KW-0503">Monooxygenase</keyword>
<dbReference type="InterPro" id="IPR036396">
    <property type="entry name" value="Cyt_P450_sf"/>
</dbReference>
<keyword evidence="6 7" id="KW-0349">Heme</keyword>
<dbReference type="Proteomes" id="UP000215914">
    <property type="component" value="Unassembled WGS sequence"/>
</dbReference>
<evidence type="ECO:0000256" key="6">
    <source>
        <dbReference type="PIRSR" id="PIRSR602403-1"/>
    </source>
</evidence>
<accession>A0A9K3HDQ5</accession>
<feature type="binding site" description="axial binding residue" evidence="6">
    <location>
        <position position="123"/>
    </location>
    <ligand>
        <name>heme</name>
        <dbReference type="ChEBI" id="CHEBI:30413"/>
    </ligand>
    <ligandPart>
        <name>Fe</name>
        <dbReference type="ChEBI" id="CHEBI:18248"/>
    </ligandPart>
</feature>
<reference evidence="8" key="2">
    <citation type="submission" date="2020-06" db="EMBL/GenBank/DDBJ databases">
        <title>Helianthus annuus Genome sequencing and assembly Release 2.</title>
        <authorList>
            <person name="Gouzy J."/>
            <person name="Langlade N."/>
            <person name="Munos S."/>
        </authorList>
    </citation>
    <scope>NUCLEOTIDE SEQUENCE</scope>
    <source>
        <tissue evidence="8">Leaves</tissue>
    </source>
</reference>
<comment type="similarity">
    <text evidence="2 7">Belongs to the cytochrome P450 family.</text>
</comment>
<dbReference type="GO" id="GO:0016712">
    <property type="term" value="F:oxidoreductase activity, acting on paired donors, with incorporation or reduction of molecular oxygen, reduced flavin or flavoprotein as one donor, and incorporation of one atom of oxygen"/>
    <property type="evidence" value="ECO:0007669"/>
    <property type="project" value="UniProtKB-EC"/>
</dbReference>
<proteinExistence type="inferred from homology"/>
<dbReference type="PROSITE" id="PS00086">
    <property type="entry name" value="CYTOCHROME_P450"/>
    <property type="match status" value="1"/>
</dbReference>
<dbReference type="EMBL" id="MNCJ02000328">
    <property type="protein sequence ID" value="KAF5775168.1"/>
    <property type="molecule type" value="Genomic_DNA"/>
</dbReference>
<dbReference type="Pfam" id="PF00067">
    <property type="entry name" value="p450"/>
    <property type="match status" value="1"/>
</dbReference>
<evidence type="ECO:0000256" key="5">
    <source>
        <dbReference type="ARBA" id="ARBA00023004"/>
    </source>
</evidence>
<evidence type="ECO:0000256" key="3">
    <source>
        <dbReference type="ARBA" id="ARBA00022723"/>
    </source>
</evidence>
<dbReference type="PANTHER" id="PTHR24296">
    <property type="entry name" value="CYTOCHROME P450"/>
    <property type="match status" value="1"/>
</dbReference>
<dbReference type="EC" id="1.14.14.1" evidence="8"/>
<keyword evidence="5 6" id="KW-0408">Iron</keyword>